<dbReference type="GO" id="GO:0042059">
    <property type="term" value="P:negative regulation of epidermal growth factor receptor signaling pathway"/>
    <property type="evidence" value="ECO:0007669"/>
    <property type="project" value="TreeGrafter"/>
</dbReference>
<name>A0A5C6MQM2_9TELE</name>
<evidence type="ECO:0000313" key="2">
    <source>
        <dbReference type="EMBL" id="TWW56461.1"/>
    </source>
</evidence>
<sequence>MTNNLNNFWGQVDLNRMCFDVEHNLTELQQQQGARTFNCNISQPPFPPDIFRPSRRSDEILRLHEGDQVVPSSQRWTVFRGQHREVKPLPPPPDPEELMSDEAADSEVEFFTSDQRRLLPRSCPKAVSRGTNRDCGQVNPAYQEGSLQPAGAGVGLMPFSWPGREERSRNGGGNIWGFQREEHFDTLCGKDQHQSSRSRLLSSGPGAYRSSVTSCPAEKPQIPPRIPIPPKPAALSKAVNANEEDRPPKIPPRVPLVPPCPPRTPSPRTLPIYINGVMPATQSFAANPNYVSKALQRQPSERAPPAAQCPPCIVPILKDGRQASNTHYILLPPGRPAGSDRRERPLSEPARISNSHLWQNR</sequence>
<organism evidence="2 3">
    <name type="scientific">Takifugu flavidus</name>
    <name type="common">sansaifugu</name>
    <dbReference type="NCBI Taxonomy" id="433684"/>
    <lineage>
        <taxon>Eukaryota</taxon>
        <taxon>Metazoa</taxon>
        <taxon>Chordata</taxon>
        <taxon>Craniata</taxon>
        <taxon>Vertebrata</taxon>
        <taxon>Euteleostomi</taxon>
        <taxon>Actinopterygii</taxon>
        <taxon>Neopterygii</taxon>
        <taxon>Teleostei</taxon>
        <taxon>Neoteleostei</taxon>
        <taxon>Acanthomorphata</taxon>
        <taxon>Eupercaria</taxon>
        <taxon>Tetraodontiformes</taxon>
        <taxon>Tetradontoidea</taxon>
        <taxon>Tetraodontidae</taxon>
        <taxon>Takifugu</taxon>
    </lineage>
</organism>
<dbReference type="Proteomes" id="UP000324091">
    <property type="component" value="Chromosome 8"/>
</dbReference>
<feature type="region of interest" description="Disordered" evidence="1">
    <location>
        <begin position="330"/>
        <end position="361"/>
    </location>
</feature>
<accession>A0A5C6MQM2</accession>
<dbReference type="GO" id="GO:0045616">
    <property type="term" value="P:regulation of keratinocyte differentiation"/>
    <property type="evidence" value="ECO:0007669"/>
    <property type="project" value="TreeGrafter"/>
</dbReference>
<feature type="compositionally biased region" description="Pro residues" evidence="1">
    <location>
        <begin position="221"/>
        <end position="232"/>
    </location>
</feature>
<proteinExistence type="predicted"/>
<comment type="caution">
    <text evidence="2">The sequence shown here is derived from an EMBL/GenBank/DDBJ whole genome shotgun (WGS) entry which is preliminary data.</text>
</comment>
<keyword evidence="3" id="KW-1185">Reference proteome</keyword>
<feature type="compositionally biased region" description="Polar residues" evidence="1">
    <location>
        <begin position="352"/>
        <end position="361"/>
    </location>
</feature>
<dbReference type="EMBL" id="RHFK02000021">
    <property type="protein sequence ID" value="TWW56461.1"/>
    <property type="molecule type" value="Genomic_DNA"/>
</dbReference>
<dbReference type="PANTHER" id="PTHR14254:SF5">
    <property type="entry name" value="ERBB RECEPTOR FEEDBACK INHIBITOR 1"/>
    <property type="match status" value="1"/>
</dbReference>
<dbReference type="InterPro" id="IPR052112">
    <property type="entry name" value="EGFR_SigReg_Kinase"/>
</dbReference>
<dbReference type="AlphaFoldDB" id="A0A5C6MQM2"/>
<feature type="region of interest" description="Disordered" evidence="1">
    <location>
        <begin position="188"/>
        <end position="260"/>
    </location>
</feature>
<evidence type="ECO:0000256" key="1">
    <source>
        <dbReference type="SAM" id="MobiDB-lite"/>
    </source>
</evidence>
<gene>
    <name evidence="2" type="ORF">D4764_08G0004480</name>
</gene>
<feature type="compositionally biased region" description="Pro residues" evidence="1">
    <location>
        <begin position="249"/>
        <end position="260"/>
    </location>
</feature>
<protein>
    <submittedName>
        <fullName evidence="2">ERBB receptor feedback inhibitor 1</fullName>
    </submittedName>
</protein>
<reference evidence="2 3" key="1">
    <citation type="submission" date="2019-04" db="EMBL/GenBank/DDBJ databases">
        <title>Chromosome genome assembly for Takifugu flavidus.</title>
        <authorList>
            <person name="Xiao S."/>
        </authorList>
    </citation>
    <scope>NUCLEOTIDE SEQUENCE [LARGE SCALE GENOMIC DNA]</scope>
    <source>
        <strain evidence="2">HTHZ2018</strain>
        <tissue evidence="2">Muscle</tissue>
    </source>
</reference>
<dbReference type="PANTHER" id="PTHR14254">
    <property type="entry name" value="GENE 33 POLYPEPTIDE"/>
    <property type="match status" value="1"/>
</dbReference>
<evidence type="ECO:0000313" key="3">
    <source>
        <dbReference type="Proteomes" id="UP000324091"/>
    </source>
</evidence>